<dbReference type="OrthoDB" id="999762at2759"/>
<organism evidence="2 3">
    <name type="scientific">Corchorus olitorius</name>
    <dbReference type="NCBI Taxonomy" id="93759"/>
    <lineage>
        <taxon>Eukaryota</taxon>
        <taxon>Viridiplantae</taxon>
        <taxon>Streptophyta</taxon>
        <taxon>Embryophyta</taxon>
        <taxon>Tracheophyta</taxon>
        <taxon>Spermatophyta</taxon>
        <taxon>Magnoliopsida</taxon>
        <taxon>eudicotyledons</taxon>
        <taxon>Gunneridae</taxon>
        <taxon>Pentapetalae</taxon>
        <taxon>rosids</taxon>
        <taxon>malvids</taxon>
        <taxon>Malvales</taxon>
        <taxon>Malvaceae</taxon>
        <taxon>Grewioideae</taxon>
        <taxon>Apeibeae</taxon>
        <taxon>Corchorus</taxon>
    </lineage>
</organism>
<sequence length="278" mass="32241">MERQSLKHLSFSEREARPLCVDYPNLDFEIPTNALQKLPTFYGYEDEDPHVHIVDFFRACTMVPKIPQEQVQIRIFPLTLEREAKRWFYSLPPKSITSWDQLHKKFLERYFPVSKISKVRREIMSAEQLPGETWWQFWQRFNTLCNTCPYHSILEHTLIRIFYDGLEAKNRKIIDAASQGTLTNKNPIEARELVNQLADNIHQNGGLNDEMSTSKDHKDNEEIKQGIQTITQEFTLANLEYHSSTSHSNGESRESGTTCKKSTATIATIGVDADIFNT</sequence>
<dbReference type="InterPro" id="IPR005162">
    <property type="entry name" value="Retrotrans_gag_dom"/>
</dbReference>
<gene>
    <name evidence="2" type="ORF">COLO4_16290</name>
</gene>
<protein>
    <submittedName>
        <fullName evidence="2">Retrotransposon gag protein</fullName>
    </submittedName>
</protein>
<feature type="domain" description="Retrotransposon gag" evidence="1">
    <location>
        <begin position="74"/>
        <end position="167"/>
    </location>
</feature>
<dbReference type="AlphaFoldDB" id="A0A1R3JIA1"/>
<accession>A0A1R3JIA1</accession>
<evidence type="ECO:0000259" key="1">
    <source>
        <dbReference type="Pfam" id="PF03732"/>
    </source>
</evidence>
<proteinExistence type="predicted"/>
<comment type="caution">
    <text evidence="2">The sequence shown here is derived from an EMBL/GenBank/DDBJ whole genome shotgun (WGS) entry which is preliminary data.</text>
</comment>
<dbReference type="STRING" id="93759.A0A1R3JIA1"/>
<evidence type="ECO:0000313" key="3">
    <source>
        <dbReference type="Proteomes" id="UP000187203"/>
    </source>
</evidence>
<evidence type="ECO:0000313" key="2">
    <source>
        <dbReference type="EMBL" id="OMO94561.1"/>
    </source>
</evidence>
<reference evidence="3" key="1">
    <citation type="submission" date="2013-09" db="EMBL/GenBank/DDBJ databases">
        <title>Corchorus olitorius genome sequencing.</title>
        <authorList>
            <person name="Alam M."/>
            <person name="Haque M.S."/>
            <person name="Islam M.S."/>
            <person name="Emdad E.M."/>
            <person name="Islam M.M."/>
            <person name="Ahmed B."/>
            <person name="Halim A."/>
            <person name="Hossen Q.M.M."/>
            <person name="Hossain M.Z."/>
            <person name="Ahmed R."/>
            <person name="Khan M.M."/>
            <person name="Islam R."/>
            <person name="Rashid M.M."/>
            <person name="Khan S.A."/>
            <person name="Rahman M.S."/>
            <person name="Alam M."/>
            <person name="Yahiya A.S."/>
            <person name="Khan M.S."/>
            <person name="Azam M.S."/>
            <person name="Haque T."/>
            <person name="Lashkar M.Z.H."/>
            <person name="Akhand A.I."/>
            <person name="Morshed G."/>
            <person name="Roy S."/>
            <person name="Uddin K.S."/>
            <person name="Rabeya T."/>
            <person name="Hossain A.S."/>
            <person name="Chowdhury A."/>
            <person name="Snigdha A.R."/>
            <person name="Mortoza M.S."/>
            <person name="Matin S.A."/>
            <person name="Hoque S.M.E."/>
            <person name="Islam M.K."/>
            <person name="Roy D.K."/>
            <person name="Haider R."/>
            <person name="Moosa M.M."/>
            <person name="Elias S.M."/>
            <person name="Hasan A.M."/>
            <person name="Jahan S."/>
            <person name="Shafiuddin M."/>
            <person name="Mahmood N."/>
            <person name="Shommy N.S."/>
        </authorList>
    </citation>
    <scope>NUCLEOTIDE SEQUENCE [LARGE SCALE GENOMIC DNA]</scope>
    <source>
        <strain evidence="3">cv. O-4</strain>
    </source>
</reference>
<dbReference type="Pfam" id="PF03732">
    <property type="entry name" value="Retrotrans_gag"/>
    <property type="match status" value="1"/>
</dbReference>
<name>A0A1R3JIA1_9ROSI</name>
<dbReference type="PANTHER" id="PTHR33223:SF3">
    <property type="match status" value="1"/>
</dbReference>
<dbReference type="PANTHER" id="PTHR33223">
    <property type="entry name" value="CCHC-TYPE DOMAIN-CONTAINING PROTEIN"/>
    <property type="match status" value="1"/>
</dbReference>
<keyword evidence="3" id="KW-1185">Reference proteome</keyword>
<dbReference type="EMBL" id="AWUE01016003">
    <property type="protein sequence ID" value="OMO94561.1"/>
    <property type="molecule type" value="Genomic_DNA"/>
</dbReference>
<dbReference type="Proteomes" id="UP000187203">
    <property type="component" value="Unassembled WGS sequence"/>
</dbReference>